<evidence type="ECO:0000256" key="2">
    <source>
        <dbReference type="ARBA" id="ARBA00022763"/>
    </source>
</evidence>
<dbReference type="EMBL" id="BAABLM010000002">
    <property type="protein sequence ID" value="GAA4669065.1"/>
    <property type="molecule type" value="Genomic_DNA"/>
</dbReference>
<keyword evidence="8" id="KW-1185">Reference proteome</keyword>
<comment type="similarity">
    <text evidence="1 5">Belongs to the DNA glycosylase MPG family.</text>
</comment>
<dbReference type="InterPro" id="IPR011034">
    <property type="entry name" value="Formyl_transferase-like_C_sf"/>
</dbReference>
<evidence type="ECO:0000313" key="7">
    <source>
        <dbReference type="EMBL" id="GAA4669065.1"/>
    </source>
</evidence>
<feature type="region of interest" description="Disordered" evidence="6">
    <location>
        <begin position="192"/>
        <end position="216"/>
    </location>
</feature>
<dbReference type="RefSeq" id="WP_345373978.1">
    <property type="nucleotide sequence ID" value="NZ_BAABLM010000002.1"/>
</dbReference>
<dbReference type="NCBIfam" id="TIGR00567">
    <property type="entry name" value="3mg"/>
    <property type="match status" value="1"/>
</dbReference>
<dbReference type="HAMAP" id="MF_00527">
    <property type="entry name" value="3MGH"/>
    <property type="match status" value="1"/>
</dbReference>
<proteinExistence type="inferred from homology"/>
<dbReference type="Pfam" id="PF02245">
    <property type="entry name" value="Pur_DNA_glyco"/>
    <property type="match status" value="1"/>
</dbReference>
<keyword evidence="4 5" id="KW-0234">DNA repair</keyword>
<evidence type="ECO:0000256" key="3">
    <source>
        <dbReference type="ARBA" id="ARBA00022801"/>
    </source>
</evidence>
<feature type="compositionally biased region" description="Gly residues" evidence="6">
    <location>
        <begin position="204"/>
        <end position="216"/>
    </location>
</feature>
<reference evidence="8" key="1">
    <citation type="journal article" date="2019" name="Int. J. Syst. Evol. Microbiol.">
        <title>The Global Catalogue of Microorganisms (GCM) 10K type strain sequencing project: providing services to taxonomists for standard genome sequencing and annotation.</title>
        <authorList>
            <consortium name="The Broad Institute Genomics Platform"/>
            <consortium name="The Broad Institute Genome Sequencing Center for Infectious Disease"/>
            <person name="Wu L."/>
            <person name="Ma J."/>
        </authorList>
    </citation>
    <scope>NUCLEOTIDE SEQUENCE [LARGE SCALE GENOMIC DNA]</scope>
    <source>
        <strain evidence="8">JCM 18956</strain>
    </source>
</reference>
<dbReference type="SUPFAM" id="SSF50486">
    <property type="entry name" value="FMT C-terminal domain-like"/>
    <property type="match status" value="1"/>
</dbReference>
<keyword evidence="3 5" id="KW-0378">Hydrolase</keyword>
<gene>
    <name evidence="7" type="ORF">GCM10025780_10090</name>
</gene>
<evidence type="ECO:0000256" key="4">
    <source>
        <dbReference type="ARBA" id="ARBA00023204"/>
    </source>
</evidence>
<name>A0ABP8VPB5_9MICO</name>
<dbReference type="CDD" id="cd00540">
    <property type="entry name" value="AAG"/>
    <property type="match status" value="1"/>
</dbReference>
<organism evidence="7 8">
    <name type="scientific">Frondihabitans cladoniiphilus</name>
    <dbReference type="NCBI Taxonomy" id="715785"/>
    <lineage>
        <taxon>Bacteria</taxon>
        <taxon>Bacillati</taxon>
        <taxon>Actinomycetota</taxon>
        <taxon>Actinomycetes</taxon>
        <taxon>Micrococcales</taxon>
        <taxon>Microbacteriaceae</taxon>
        <taxon>Frondihabitans</taxon>
    </lineage>
</organism>
<dbReference type="EC" id="3.2.2.-" evidence="5"/>
<accession>A0ABP8VPB5</accession>
<evidence type="ECO:0000313" key="8">
    <source>
        <dbReference type="Proteomes" id="UP001501295"/>
    </source>
</evidence>
<dbReference type="Proteomes" id="UP001501295">
    <property type="component" value="Unassembled WGS sequence"/>
</dbReference>
<evidence type="ECO:0000256" key="5">
    <source>
        <dbReference type="HAMAP-Rule" id="MF_00527"/>
    </source>
</evidence>
<dbReference type="InterPro" id="IPR003180">
    <property type="entry name" value="MPG"/>
</dbReference>
<sequence>MDLRPLALPALEAAPLLLGAIVRSGEVAVRLTEVEAYHGQGQDPGSHAHRGRTVRNSSMWGPPGTLYVYLSYGIHRCLNLACGPKGYASGVLLRSGQVVDGLDLARERRRTSRVDDDLARGPGRLGTALGIELSDDGRSIDSPPFSIHWPDSLEPAPRILAGPRVGVSGDAGTDRFSWRFWLEGDPTVSPYRAAVSRRSKGVTPQGGTGGPGKLSR</sequence>
<dbReference type="NCBIfam" id="NF002003">
    <property type="entry name" value="PRK00802.1-3"/>
    <property type="match status" value="1"/>
</dbReference>
<evidence type="ECO:0000256" key="1">
    <source>
        <dbReference type="ARBA" id="ARBA00009232"/>
    </source>
</evidence>
<keyword evidence="2 5" id="KW-0227">DNA damage</keyword>
<dbReference type="PANTHER" id="PTHR10429">
    <property type="entry name" value="DNA-3-METHYLADENINE GLYCOSYLASE"/>
    <property type="match status" value="1"/>
</dbReference>
<dbReference type="Gene3D" id="3.10.300.10">
    <property type="entry name" value="Methylpurine-DNA glycosylase (MPG)"/>
    <property type="match status" value="1"/>
</dbReference>
<dbReference type="InterPro" id="IPR036995">
    <property type="entry name" value="MPG_sf"/>
</dbReference>
<comment type="caution">
    <text evidence="7">The sequence shown here is derived from an EMBL/GenBank/DDBJ whole genome shotgun (WGS) entry which is preliminary data.</text>
</comment>
<evidence type="ECO:0000256" key="6">
    <source>
        <dbReference type="SAM" id="MobiDB-lite"/>
    </source>
</evidence>
<protein>
    <recommendedName>
        <fullName evidence="5">Putative 3-methyladenine DNA glycosylase</fullName>
        <ecNumber evidence="5">3.2.2.-</ecNumber>
    </recommendedName>
</protein>
<dbReference type="PANTHER" id="PTHR10429:SF0">
    <property type="entry name" value="DNA-3-METHYLADENINE GLYCOSYLASE"/>
    <property type="match status" value="1"/>
</dbReference>